<dbReference type="EMBL" id="CP003811">
    <property type="protein sequence ID" value="AIQ89772.1"/>
    <property type="molecule type" value="Genomic_DNA"/>
</dbReference>
<dbReference type="Gene3D" id="1.10.260.40">
    <property type="entry name" value="lambda repressor-like DNA-binding domains"/>
    <property type="match status" value="1"/>
</dbReference>
<protein>
    <submittedName>
        <fullName evidence="2">XRE family transcriptional regulator</fullName>
    </submittedName>
</protein>
<gene>
    <name evidence="2" type="ORF">MOC_2017</name>
</gene>
<dbReference type="GO" id="GO:0003677">
    <property type="term" value="F:DNA binding"/>
    <property type="evidence" value="ECO:0007669"/>
    <property type="project" value="InterPro"/>
</dbReference>
<evidence type="ECO:0000259" key="1">
    <source>
        <dbReference type="PROSITE" id="PS50943"/>
    </source>
</evidence>
<dbReference type="Proteomes" id="UP000029492">
    <property type="component" value="Chromosome"/>
</dbReference>
<dbReference type="InterPro" id="IPR001387">
    <property type="entry name" value="Cro/C1-type_HTH"/>
</dbReference>
<organism evidence="2 3">
    <name type="scientific">Methylobacterium oryzae CBMB20</name>
    <dbReference type="NCBI Taxonomy" id="693986"/>
    <lineage>
        <taxon>Bacteria</taxon>
        <taxon>Pseudomonadati</taxon>
        <taxon>Pseudomonadota</taxon>
        <taxon>Alphaproteobacteria</taxon>
        <taxon>Hyphomicrobiales</taxon>
        <taxon>Methylobacteriaceae</taxon>
        <taxon>Methylobacterium</taxon>
    </lineage>
</organism>
<dbReference type="AlphaFoldDB" id="A0A089NQT3"/>
<dbReference type="STRING" id="693986.MOC_2017"/>
<dbReference type="CDD" id="cd00093">
    <property type="entry name" value="HTH_XRE"/>
    <property type="match status" value="1"/>
</dbReference>
<reference evidence="2 3" key="1">
    <citation type="journal article" date="2014" name="PLoS ONE">
        <title>Genome Information of Methylobacterium oryzae, a Plant-Probiotic Methylotroph in the Phyllosphere.</title>
        <authorList>
            <person name="Kwak M.J."/>
            <person name="Jeong H."/>
            <person name="Madhaiyan M."/>
            <person name="Lee Y."/>
            <person name="Sa T.M."/>
            <person name="Oh T.K."/>
            <person name="Kim J.F."/>
        </authorList>
    </citation>
    <scope>NUCLEOTIDE SEQUENCE [LARGE SCALE GENOMIC DNA]</scope>
    <source>
        <strain evidence="2 3">CBMB20</strain>
    </source>
</reference>
<dbReference type="KEGG" id="mor:MOC_2017"/>
<dbReference type="eggNOG" id="COG1396">
    <property type="taxonomic scope" value="Bacteria"/>
</dbReference>
<dbReference type="SUPFAM" id="SSF47413">
    <property type="entry name" value="lambda repressor-like DNA-binding domains"/>
    <property type="match status" value="1"/>
</dbReference>
<evidence type="ECO:0000313" key="2">
    <source>
        <dbReference type="EMBL" id="AIQ89772.1"/>
    </source>
</evidence>
<evidence type="ECO:0000313" key="3">
    <source>
        <dbReference type="Proteomes" id="UP000029492"/>
    </source>
</evidence>
<sequence>MDWSQTDLSKRANIGLSTIRQFENGIRTPITNNMLAMQRAFEEAGITLTDEPAGITYSAASEKNGTGAAP</sequence>
<dbReference type="Pfam" id="PF01381">
    <property type="entry name" value="HTH_3"/>
    <property type="match status" value="1"/>
</dbReference>
<dbReference type="InterPro" id="IPR010982">
    <property type="entry name" value="Lambda_DNA-bd_dom_sf"/>
</dbReference>
<keyword evidence="3" id="KW-1185">Reference proteome</keyword>
<proteinExistence type="predicted"/>
<name>A0A089NQT3_9HYPH</name>
<accession>A0A089NQT3</accession>
<feature type="domain" description="HTH cro/C1-type" evidence="1">
    <location>
        <begin position="3"/>
        <end position="48"/>
    </location>
</feature>
<dbReference type="HOGENOM" id="CLU_2753261_0_0_5"/>
<dbReference type="PROSITE" id="PS50943">
    <property type="entry name" value="HTH_CROC1"/>
    <property type="match status" value="1"/>
</dbReference>